<reference evidence="1 2" key="1">
    <citation type="submission" date="2019-11" db="EMBL/GenBank/DDBJ databases">
        <title>Characterization of a new Erwinia amylovora bacteriophage.</title>
        <authorList>
            <person name="Valentovich L.N."/>
            <person name="Akhremchuk A.E."/>
            <person name="Besarab N.V."/>
            <person name="Lagonenko A.L."/>
        </authorList>
    </citation>
    <scope>NUCLEOTIDE SEQUENCE [LARGE SCALE GENOMIC DNA]</scope>
</reference>
<dbReference type="EMBL" id="MN732867">
    <property type="protein sequence ID" value="QGZ16398.1"/>
    <property type="molecule type" value="Genomic_DNA"/>
</dbReference>
<keyword evidence="2" id="KW-1185">Reference proteome</keyword>
<organism evidence="1 2">
    <name type="scientific">Erwinia phage Hena1</name>
    <dbReference type="NCBI Taxonomy" id="2678601"/>
    <lineage>
        <taxon>Viruses</taxon>
        <taxon>Duplodnaviria</taxon>
        <taxon>Heunggongvirae</taxon>
        <taxon>Uroviricota</taxon>
        <taxon>Caudoviricetes</taxon>
        <taxon>Vequintavirinae</taxon>
        <taxon>Henunavirus</taxon>
        <taxon>Henunavirus hena1</taxon>
    </lineage>
</organism>
<sequence length="177" mass="19397">MSHVSETFNVTASGIDFVFSVVNYETNDTFGDSWELTDKHEGGVTVKNRQADRNSYGYAIPVNYTLAERLKDLIDGGMCANEASAEAYRRAMDCFDRDNDATDYGFTVSASVDGVDLLSDVVIGCGFDYSYHDKGTLLECAESVYKDYGMLEEAIQLAQEAAAALVSKMDAIKKIAK</sequence>
<dbReference type="Proteomes" id="UP000433183">
    <property type="component" value="Segment"/>
</dbReference>
<gene>
    <name evidence="1" type="ORF">Hena1_02480</name>
</gene>
<protein>
    <submittedName>
        <fullName evidence="1">Uncharacterized protein</fullName>
    </submittedName>
</protein>
<evidence type="ECO:0000313" key="1">
    <source>
        <dbReference type="EMBL" id="QGZ16398.1"/>
    </source>
</evidence>
<name>A0A6B9J6G4_9CAUD</name>
<proteinExistence type="predicted"/>
<evidence type="ECO:0000313" key="2">
    <source>
        <dbReference type="Proteomes" id="UP000433183"/>
    </source>
</evidence>
<accession>A0A6B9J6G4</accession>